<dbReference type="Proteomes" id="UP001430953">
    <property type="component" value="Unassembled WGS sequence"/>
</dbReference>
<evidence type="ECO:0000313" key="3">
    <source>
        <dbReference type="Proteomes" id="UP001430953"/>
    </source>
</evidence>
<dbReference type="AlphaFoldDB" id="A0AAW2FGE5"/>
<sequence length="78" mass="9408">MHSLPFERNRGNEEVGKRESKKNERRMNFIRGCETKLRKNYERQTAHRKKKEKKKEKILACVQKRRSFVLSAHLALLL</sequence>
<feature type="region of interest" description="Disordered" evidence="1">
    <location>
        <begin position="1"/>
        <end position="28"/>
    </location>
</feature>
<gene>
    <name evidence="2" type="ORF">PUN28_011414</name>
</gene>
<evidence type="ECO:0000256" key="1">
    <source>
        <dbReference type="SAM" id="MobiDB-lite"/>
    </source>
</evidence>
<keyword evidence="3" id="KW-1185">Reference proteome</keyword>
<evidence type="ECO:0000313" key="2">
    <source>
        <dbReference type="EMBL" id="KAL0114079.1"/>
    </source>
</evidence>
<comment type="caution">
    <text evidence="2">The sequence shown here is derived from an EMBL/GenBank/DDBJ whole genome shotgun (WGS) entry which is preliminary data.</text>
</comment>
<protein>
    <submittedName>
        <fullName evidence="2">Uncharacterized protein</fullName>
    </submittedName>
</protein>
<organism evidence="2 3">
    <name type="scientific">Cardiocondyla obscurior</name>
    <dbReference type="NCBI Taxonomy" id="286306"/>
    <lineage>
        <taxon>Eukaryota</taxon>
        <taxon>Metazoa</taxon>
        <taxon>Ecdysozoa</taxon>
        <taxon>Arthropoda</taxon>
        <taxon>Hexapoda</taxon>
        <taxon>Insecta</taxon>
        <taxon>Pterygota</taxon>
        <taxon>Neoptera</taxon>
        <taxon>Endopterygota</taxon>
        <taxon>Hymenoptera</taxon>
        <taxon>Apocrita</taxon>
        <taxon>Aculeata</taxon>
        <taxon>Formicoidea</taxon>
        <taxon>Formicidae</taxon>
        <taxon>Myrmicinae</taxon>
        <taxon>Cardiocondyla</taxon>
    </lineage>
</organism>
<reference evidence="2 3" key="1">
    <citation type="submission" date="2023-03" db="EMBL/GenBank/DDBJ databases">
        <title>High recombination rates correlate with genetic variation in Cardiocondyla obscurior ants.</title>
        <authorList>
            <person name="Errbii M."/>
        </authorList>
    </citation>
    <scope>NUCLEOTIDE SEQUENCE [LARGE SCALE GENOMIC DNA]</scope>
    <source>
        <strain evidence="2">Alpha-2009</strain>
        <tissue evidence="2">Whole body</tissue>
    </source>
</reference>
<name>A0AAW2FGE5_9HYME</name>
<accession>A0AAW2FGE5</accession>
<dbReference type="EMBL" id="JADYXP020000011">
    <property type="protein sequence ID" value="KAL0114079.1"/>
    <property type="molecule type" value="Genomic_DNA"/>
</dbReference>
<proteinExistence type="predicted"/>